<dbReference type="InterPro" id="IPR011650">
    <property type="entry name" value="Peptidase_M20_dimer"/>
</dbReference>
<name>A0A922CVC7_MANSE</name>
<evidence type="ECO:0000256" key="1">
    <source>
        <dbReference type="ARBA" id="ARBA00006247"/>
    </source>
</evidence>
<evidence type="ECO:0000256" key="2">
    <source>
        <dbReference type="ARBA" id="ARBA00022801"/>
    </source>
</evidence>
<gene>
    <name evidence="4" type="ORF">O3G_MSEX011265</name>
</gene>
<dbReference type="Pfam" id="PF07687">
    <property type="entry name" value="M20_dimer"/>
    <property type="match status" value="1"/>
</dbReference>
<accession>A0A922CVC7</accession>
<dbReference type="InterPro" id="IPR002933">
    <property type="entry name" value="Peptidase_M20"/>
</dbReference>
<dbReference type="PANTHER" id="PTHR45892:SF1">
    <property type="entry name" value="AMINOACYLASE-1"/>
    <property type="match status" value="1"/>
</dbReference>
<sequence>MFKLTLPRITTSDGWKFPPFSAHIENGVMYGRGTQDMKSVSIQYYEALRRLKANGVTLLRDVYMTLMPDEELGAEKGMIPFLQSEEFAKLNVGVELDEGTSYDIPSIPLFYQDKVVWQIEVTCHGVAAHGSTFPPNSATATGKCANVINRFLKFRDEEYAKYTKAGITDAGPYTSVNLNRINGGVANNVIPASVSLTFDIRLGTSVNEEEFEARINKWIAKAGDNITLTYINKNHQSPATVISDSNPFWKAFSSAAAKINLPIMPMVPPGSTDARHVRRAGYPAFGFSPMPNTPFLLHSVNERLDIEVFLKGIPIYQSIIESLASIPAADVADNLSSYLIYTAD</sequence>
<dbReference type="InterPro" id="IPR001261">
    <property type="entry name" value="ArgE/DapE_CS"/>
</dbReference>
<evidence type="ECO:0000313" key="4">
    <source>
        <dbReference type="EMBL" id="KAG6459228.1"/>
    </source>
</evidence>
<organism evidence="4 5">
    <name type="scientific">Manduca sexta</name>
    <name type="common">Tobacco hawkmoth</name>
    <name type="synonym">Tobacco hornworm</name>
    <dbReference type="NCBI Taxonomy" id="7130"/>
    <lineage>
        <taxon>Eukaryota</taxon>
        <taxon>Metazoa</taxon>
        <taxon>Ecdysozoa</taxon>
        <taxon>Arthropoda</taxon>
        <taxon>Hexapoda</taxon>
        <taxon>Insecta</taxon>
        <taxon>Pterygota</taxon>
        <taxon>Neoptera</taxon>
        <taxon>Endopterygota</taxon>
        <taxon>Lepidoptera</taxon>
        <taxon>Glossata</taxon>
        <taxon>Ditrysia</taxon>
        <taxon>Bombycoidea</taxon>
        <taxon>Sphingidae</taxon>
        <taxon>Sphinginae</taxon>
        <taxon>Sphingini</taxon>
        <taxon>Manduca</taxon>
    </lineage>
</organism>
<dbReference type="EMBL" id="JH668613">
    <property type="protein sequence ID" value="KAG6459228.1"/>
    <property type="molecule type" value="Genomic_DNA"/>
</dbReference>
<keyword evidence="2" id="KW-0378">Hydrolase</keyword>
<feature type="domain" description="Peptidase M20 dimerisation" evidence="3">
    <location>
        <begin position="116"/>
        <end position="224"/>
    </location>
</feature>
<comment type="caution">
    <text evidence="4">The sequence shown here is derived from an EMBL/GenBank/DDBJ whole genome shotgun (WGS) entry which is preliminary data.</text>
</comment>
<dbReference type="Pfam" id="PF01546">
    <property type="entry name" value="Peptidase_M20"/>
    <property type="match status" value="1"/>
</dbReference>
<dbReference type="GO" id="GO:0004046">
    <property type="term" value="F:aminoacylase activity"/>
    <property type="evidence" value="ECO:0007669"/>
    <property type="project" value="TreeGrafter"/>
</dbReference>
<dbReference type="PROSITE" id="PS00759">
    <property type="entry name" value="ARGE_DAPE_CPG2_2"/>
    <property type="match status" value="1"/>
</dbReference>
<keyword evidence="5" id="KW-1185">Reference proteome</keyword>
<dbReference type="AlphaFoldDB" id="A0A922CVC7"/>
<dbReference type="InterPro" id="IPR052083">
    <property type="entry name" value="Aminoacylase-1_M20A"/>
</dbReference>
<dbReference type="PANTHER" id="PTHR45892">
    <property type="entry name" value="AMINOACYLASE-1"/>
    <property type="match status" value="1"/>
</dbReference>
<reference evidence="4" key="1">
    <citation type="journal article" date="2016" name="Insect Biochem. Mol. Biol.">
        <title>Multifaceted biological insights from a draft genome sequence of the tobacco hornworm moth, Manduca sexta.</title>
        <authorList>
            <person name="Kanost M.R."/>
            <person name="Arrese E.L."/>
            <person name="Cao X."/>
            <person name="Chen Y.R."/>
            <person name="Chellapilla S."/>
            <person name="Goldsmith M.R."/>
            <person name="Grosse-Wilde E."/>
            <person name="Heckel D.G."/>
            <person name="Herndon N."/>
            <person name="Jiang H."/>
            <person name="Papanicolaou A."/>
            <person name="Qu J."/>
            <person name="Soulages J.L."/>
            <person name="Vogel H."/>
            <person name="Walters J."/>
            <person name="Waterhouse R.M."/>
            <person name="Ahn S.J."/>
            <person name="Almeida F.C."/>
            <person name="An C."/>
            <person name="Aqrawi P."/>
            <person name="Bretschneider A."/>
            <person name="Bryant W.B."/>
            <person name="Bucks S."/>
            <person name="Chao H."/>
            <person name="Chevignon G."/>
            <person name="Christen J.M."/>
            <person name="Clarke D.F."/>
            <person name="Dittmer N.T."/>
            <person name="Ferguson L.C.F."/>
            <person name="Garavelou S."/>
            <person name="Gordon K.H.J."/>
            <person name="Gunaratna R.T."/>
            <person name="Han Y."/>
            <person name="Hauser F."/>
            <person name="He Y."/>
            <person name="Heidel-Fischer H."/>
            <person name="Hirsh A."/>
            <person name="Hu Y."/>
            <person name="Jiang H."/>
            <person name="Kalra D."/>
            <person name="Klinner C."/>
            <person name="Konig C."/>
            <person name="Kovar C."/>
            <person name="Kroll A.R."/>
            <person name="Kuwar S.S."/>
            <person name="Lee S.L."/>
            <person name="Lehman R."/>
            <person name="Li K."/>
            <person name="Li Z."/>
            <person name="Liang H."/>
            <person name="Lovelace S."/>
            <person name="Lu Z."/>
            <person name="Mansfield J.H."/>
            <person name="McCulloch K.J."/>
            <person name="Mathew T."/>
            <person name="Morton B."/>
            <person name="Muzny D.M."/>
            <person name="Neunemann D."/>
            <person name="Ongeri F."/>
            <person name="Pauchet Y."/>
            <person name="Pu L.L."/>
            <person name="Pyrousis I."/>
            <person name="Rao X.J."/>
            <person name="Redding A."/>
            <person name="Roesel C."/>
            <person name="Sanchez-Gracia A."/>
            <person name="Schaack S."/>
            <person name="Shukla A."/>
            <person name="Tetreau G."/>
            <person name="Wang Y."/>
            <person name="Xiong G.H."/>
            <person name="Traut W."/>
            <person name="Walsh T.K."/>
            <person name="Worley K.C."/>
            <person name="Wu D."/>
            <person name="Wu W."/>
            <person name="Wu Y.Q."/>
            <person name="Zhang X."/>
            <person name="Zou Z."/>
            <person name="Zucker H."/>
            <person name="Briscoe A.D."/>
            <person name="Burmester T."/>
            <person name="Clem R.J."/>
            <person name="Feyereisen R."/>
            <person name="Grimmelikhuijzen C.J.P."/>
            <person name="Hamodrakas S.J."/>
            <person name="Hansson B.S."/>
            <person name="Huguet E."/>
            <person name="Jermiin L.S."/>
            <person name="Lan Q."/>
            <person name="Lehman H.K."/>
            <person name="Lorenzen M."/>
            <person name="Merzendorfer H."/>
            <person name="Michalopoulos I."/>
            <person name="Morton D.B."/>
            <person name="Muthukrishnan S."/>
            <person name="Oakeshott J.G."/>
            <person name="Palmer W."/>
            <person name="Park Y."/>
            <person name="Passarelli A.L."/>
            <person name="Rozas J."/>
            <person name="Schwartz L.M."/>
            <person name="Smith W."/>
            <person name="Southgate A."/>
            <person name="Vilcinskas A."/>
            <person name="Vogt R."/>
            <person name="Wang P."/>
            <person name="Werren J."/>
            <person name="Yu X.Q."/>
            <person name="Zhou J.J."/>
            <person name="Brown S.J."/>
            <person name="Scherer S.E."/>
            <person name="Richards S."/>
            <person name="Blissard G.W."/>
        </authorList>
    </citation>
    <scope>NUCLEOTIDE SEQUENCE</scope>
</reference>
<evidence type="ECO:0000313" key="5">
    <source>
        <dbReference type="Proteomes" id="UP000791440"/>
    </source>
</evidence>
<protein>
    <recommendedName>
        <fullName evidence="3">Peptidase M20 dimerisation domain-containing protein</fullName>
    </recommendedName>
</protein>
<dbReference type="PIRSF" id="PIRSF036696">
    <property type="entry name" value="ACY-1"/>
    <property type="match status" value="1"/>
</dbReference>
<reference evidence="4" key="2">
    <citation type="submission" date="2020-12" db="EMBL/GenBank/DDBJ databases">
        <authorList>
            <person name="Kanost M."/>
        </authorList>
    </citation>
    <scope>NUCLEOTIDE SEQUENCE</scope>
</reference>
<evidence type="ECO:0000259" key="3">
    <source>
        <dbReference type="Pfam" id="PF07687"/>
    </source>
</evidence>
<comment type="similarity">
    <text evidence="1">Belongs to the peptidase M20A family.</text>
</comment>
<proteinExistence type="inferred from homology"/>
<dbReference type="Proteomes" id="UP000791440">
    <property type="component" value="Unassembled WGS sequence"/>
</dbReference>